<comment type="similarity">
    <text evidence="3">Belongs to the thiolase-like superfamily. Beta-ketoacyl-ACP synthases family.</text>
</comment>
<dbReference type="CDD" id="cd00833">
    <property type="entry name" value="PKS"/>
    <property type="match status" value="1"/>
</dbReference>
<evidence type="ECO:0000313" key="5">
    <source>
        <dbReference type="EMBL" id="ABQ85796.1"/>
    </source>
</evidence>
<evidence type="ECO:0000256" key="3">
    <source>
        <dbReference type="RuleBase" id="RU003694"/>
    </source>
</evidence>
<proteinExistence type="evidence at transcript level"/>
<dbReference type="InterPro" id="IPR020841">
    <property type="entry name" value="PKS_Beta-ketoAc_synthase_dom"/>
</dbReference>
<protein>
    <submittedName>
        <fullName evidence="5">Type I polyketide synthase-like protein KB1008</fullName>
    </submittedName>
</protein>
<keyword evidence="1" id="KW-0596">Phosphopantetheine</keyword>
<dbReference type="GO" id="GO:0004312">
    <property type="term" value="F:fatty acid synthase activity"/>
    <property type="evidence" value="ECO:0007669"/>
    <property type="project" value="TreeGrafter"/>
</dbReference>
<dbReference type="EMBL" id="EF410006">
    <property type="protein sequence ID" value="ABQ85796.1"/>
    <property type="molecule type" value="mRNA"/>
</dbReference>
<sequence>MALIKVKYGENEADIMKGGSPEEDCSLIEFCLKTKGYCCIGDAVDEASMQKARDEILDLEGLGKLKVPNSLVQDGLLGPDGSAQIAEMEITSFTEDAIAPEGEELRKIDLMMWSLSKSVILCQESLGFEGTSRSTAFIHQSGDTGEEMELTDLEADKWSSIFLRRKVAILVFLGPDSGTLELQPYDEDANPSEITTYPGLVVLLRTDQLSFKHESTGVTSCISSFIMQDSILRMDKAVREVHMTPAAEAIEKWIENRLMEMKAEEDEETVWGEDTPRGFVLAMNHACTKVAHTVIRGASFRMPVSWHMHRNFAGYLGGSDVVTEVPSMRWDHSAIYDPNPMGWKTPGHPTTHCRHGSYVDGVEFFDNKLFGLSPAEAKGMDPSQRCLLECAYGALHSSGIRKSKMMNSTTGIYLGISFSEWDYTERDKDPLLAQQVVIEAICCGRVSFCLGLKGACLSIDTECCSALTSVANASEAVALKGRGRYQEHSIGAAVYLQLAKAYWAIWSAAGILSGKGRCFTWDQSAEGGVRSDGLGALVVKRAIDIVDGEVIQDEPDHFGVIYGAGMVHSGQMATLHAPNSISIQESLRESVRRGDIQAFDVDAVECHGDANLLCDAVEVAAINKGLRDGNSYEMLALTAGKTNVGNAKEAAGLYQIMKVICAARMGTMPGNQHLCQLNPHLDLEDTSVHLLTEPLEFRLKSCFQHAFARGMGGTNTSLLFHGAVNETLRPPPKPCPEELRPKLTYWPAGGGSLDDTGYARRAYCISGTWNGWSLDQKMQEEEEGCFAATVVLGENRWEQFRILIDGDPDRALHPNRYKAPKGTLVFGPEPVEDDSSWLIDGRQQYTTFERNNEDGSAQYDFLEYSSGDQGVAGTEYRVRLYIAGKWRTVSWTKLESTKELTDSDRGTYFILGDWDNYLMSMGIEMEADASKPGVFTAELPRTHRNGARFLIVRNKDPTQMIYPLQVDAGMEAPVVGPDDILYDTQWALPGSKTLKVTLAMTTEGTKDVKKVTWEAV</sequence>
<dbReference type="AlphaFoldDB" id="A7KH54"/>
<evidence type="ECO:0000256" key="1">
    <source>
        <dbReference type="ARBA" id="ARBA00022450"/>
    </source>
</evidence>
<feature type="domain" description="Ketosynthase family 3 (KS3)" evidence="4">
    <location>
        <begin position="290"/>
        <end position="722"/>
    </location>
</feature>
<dbReference type="PANTHER" id="PTHR43775">
    <property type="entry name" value="FATTY ACID SYNTHASE"/>
    <property type="match status" value="1"/>
</dbReference>
<dbReference type="NCBIfam" id="TIGR04556">
    <property type="entry name" value="PKS_assoc"/>
    <property type="match status" value="1"/>
</dbReference>
<organism evidence="5">
    <name type="scientific">Karenia brevis</name>
    <name type="common">Red tide dinoflagellate</name>
    <name type="synonym">Gymnodinium breve</name>
    <dbReference type="NCBI Taxonomy" id="156230"/>
    <lineage>
        <taxon>Eukaryota</taxon>
        <taxon>Sar</taxon>
        <taxon>Alveolata</taxon>
        <taxon>Dinophyceae</taxon>
        <taxon>Gymnodiniales</taxon>
        <taxon>Kareniaceae</taxon>
        <taxon>Karenia</taxon>
    </lineage>
</organism>
<dbReference type="SMART" id="SM00825">
    <property type="entry name" value="PKS_KS"/>
    <property type="match status" value="1"/>
</dbReference>
<reference evidence="5" key="1">
    <citation type="journal article" date="2008" name="Protist">
        <title>The toxic dinoflagellate Karenia brevis encodes novel type I-like polyketide synthases containing discrete catalytic domains.</title>
        <authorList>
            <person name="Monroe E.A."/>
            <person name="Van Dolah F.M."/>
        </authorList>
    </citation>
    <scope>NUCLEOTIDE SEQUENCE</scope>
</reference>
<evidence type="ECO:0000259" key="4">
    <source>
        <dbReference type="PROSITE" id="PS52004"/>
    </source>
</evidence>
<name>A7KH54_KARBR</name>
<dbReference type="InterPro" id="IPR050091">
    <property type="entry name" value="PKS_NRPS_Biosynth_Enz"/>
</dbReference>
<dbReference type="Pfam" id="PF00109">
    <property type="entry name" value="ketoacyl-synt"/>
    <property type="match status" value="1"/>
</dbReference>
<dbReference type="Pfam" id="PF02801">
    <property type="entry name" value="Ketoacyl-synt_C"/>
    <property type="match status" value="1"/>
</dbReference>
<dbReference type="InterPro" id="IPR030834">
    <property type="entry name" value="PKS_assoc_dom"/>
</dbReference>
<dbReference type="InterPro" id="IPR014031">
    <property type="entry name" value="Ketoacyl_synth_C"/>
</dbReference>
<dbReference type="InterPro" id="IPR014030">
    <property type="entry name" value="Ketoacyl_synth_N"/>
</dbReference>
<dbReference type="InterPro" id="IPR016039">
    <property type="entry name" value="Thiolase-like"/>
</dbReference>
<keyword evidence="2" id="KW-0597">Phosphoprotein</keyword>
<dbReference type="PROSITE" id="PS52004">
    <property type="entry name" value="KS3_2"/>
    <property type="match status" value="1"/>
</dbReference>
<keyword evidence="3" id="KW-0808">Transferase</keyword>
<dbReference type="Gene3D" id="3.40.47.10">
    <property type="match status" value="1"/>
</dbReference>
<dbReference type="GO" id="GO:0006633">
    <property type="term" value="P:fatty acid biosynthetic process"/>
    <property type="evidence" value="ECO:0007669"/>
    <property type="project" value="TreeGrafter"/>
</dbReference>
<evidence type="ECO:0000256" key="2">
    <source>
        <dbReference type="ARBA" id="ARBA00022553"/>
    </source>
</evidence>
<dbReference type="PANTHER" id="PTHR43775:SF37">
    <property type="entry name" value="SI:DKEY-61P9.11"/>
    <property type="match status" value="1"/>
</dbReference>
<accession>A7KH54</accession>
<dbReference type="SUPFAM" id="SSF53901">
    <property type="entry name" value="Thiolase-like"/>
    <property type="match status" value="2"/>
</dbReference>